<comment type="subunit">
    <text evidence="3">The glycine cleavage system is composed of four proteins: P, T, L and H.</text>
</comment>
<dbReference type="EMBL" id="CP002736">
    <property type="protein sequence ID" value="AEF95117.1"/>
    <property type="molecule type" value="Genomic_DNA"/>
</dbReference>
<dbReference type="InterPro" id="IPR033753">
    <property type="entry name" value="GCV_H/Fam206"/>
</dbReference>
<evidence type="ECO:0000313" key="6">
    <source>
        <dbReference type="EMBL" id="AEF95117.1"/>
    </source>
</evidence>
<evidence type="ECO:0000313" key="7">
    <source>
        <dbReference type="Proteomes" id="UP000009226"/>
    </source>
</evidence>
<dbReference type="InterPro" id="IPR002930">
    <property type="entry name" value="GCV_H"/>
</dbReference>
<dbReference type="PROSITE" id="PS00189">
    <property type="entry name" value="LIPOYL"/>
    <property type="match status" value="1"/>
</dbReference>
<name>F6B386_DESCC</name>
<dbReference type="HOGENOM" id="CLU_097408_2_2_9"/>
<comment type="function">
    <text evidence="3">The glycine cleavage system catalyzes the degradation of glycine. The H protein shuttles the methylamine group of glycine from the P protein to the T protein.</text>
</comment>
<evidence type="ECO:0000256" key="2">
    <source>
        <dbReference type="ARBA" id="ARBA00022823"/>
    </source>
</evidence>
<reference evidence="6 7" key="1">
    <citation type="submission" date="2011-05" db="EMBL/GenBank/DDBJ databases">
        <title>Complete sequence of Desulfotomaculum carboxydivorans CO-1-SRB.</title>
        <authorList>
            <consortium name="US DOE Joint Genome Institute"/>
            <person name="Lucas S."/>
            <person name="Han J."/>
            <person name="Lapidus A."/>
            <person name="Cheng J.-F."/>
            <person name="Goodwin L."/>
            <person name="Pitluck S."/>
            <person name="Peters L."/>
            <person name="Mikhailova N."/>
            <person name="Lu M."/>
            <person name="Han C."/>
            <person name="Tapia R."/>
            <person name="Land M."/>
            <person name="Hauser L."/>
            <person name="Kyrpides N."/>
            <person name="Ivanova N."/>
            <person name="Pagani I."/>
            <person name="Stams A."/>
            <person name="Plugge C."/>
            <person name="Muyzer G."/>
            <person name="Kuever J."/>
            <person name="Parshina S."/>
            <person name="Ivanova A."/>
            <person name="Nazina T."/>
            <person name="Woyke T."/>
        </authorList>
    </citation>
    <scope>NUCLEOTIDE SEQUENCE [LARGE SCALE GENOMIC DNA]</scope>
    <source>
        <strain evidence="7">DSM 14880 / VKM B-2319 / CO-1-SRB</strain>
    </source>
</reference>
<protein>
    <recommendedName>
        <fullName evidence="3">Glycine cleavage system H protein</fullName>
    </recommendedName>
</protein>
<evidence type="ECO:0000256" key="4">
    <source>
        <dbReference type="PIRSR" id="PIRSR617453-50"/>
    </source>
</evidence>
<comment type="similarity">
    <text evidence="1 3">Belongs to the GcvH family.</text>
</comment>
<dbReference type="GO" id="GO:0009249">
    <property type="term" value="P:protein lipoylation"/>
    <property type="evidence" value="ECO:0007669"/>
    <property type="project" value="TreeGrafter"/>
</dbReference>
<accession>F6B386</accession>
<dbReference type="SUPFAM" id="SSF51230">
    <property type="entry name" value="Single hybrid motif"/>
    <property type="match status" value="1"/>
</dbReference>
<dbReference type="PANTHER" id="PTHR11715">
    <property type="entry name" value="GLYCINE CLEAVAGE SYSTEM H PROTEIN"/>
    <property type="match status" value="1"/>
</dbReference>
<feature type="domain" description="Lipoyl-binding" evidence="5">
    <location>
        <begin position="22"/>
        <end position="104"/>
    </location>
</feature>
<gene>
    <name evidence="3" type="primary">gcvH</name>
    <name evidence="6" type="ordered locus">Desca_2282</name>
</gene>
<dbReference type="InterPro" id="IPR003016">
    <property type="entry name" value="2-oxoA_DH_lipoyl-BS"/>
</dbReference>
<sequence>MKVPADLKYSKEHEWVKVDGNRAIVGITDFAQESLGDIVFVELPSVGDTVEVDDTFGVVESVKTASDLYVPVSGEVVEVNNEVIDSPELVNQDPYGKGWMMVVEMSDPSQLDNLMSAEEYKAMVEEGN</sequence>
<dbReference type="GO" id="GO:0019464">
    <property type="term" value="P:glycine decarboxylation via glycine cleavage system"/>
    <property type="evidence" value="ECO:0007669"/>
    <property type="project" value="UniProtKB-UniRule"/>
</dbReference>
<dbReference type="Gene3D" id="2.40.50.100">
    <property type="match status" value="1"/>
</dbReference>
<dbReference type="NCBIfam" id="NF002270">
    <property type="entry name" value="PRK01202.1"/>
    <property type="match status" value="1"/>
</dbReference>
<dbReference type="InterPro" id="IPR011053">
    <property type="entry name" value="Single_hybrid_motif"/>
</dbReference>
<dbReference type="Pfam" id="PF01597">
    <property type="entry name" value="GCV_H"/>
    <property type="match status" value="1"/>
</dbReference>
<dbReference type="HAMAP" id="MF_00272">
    <property type="entry name" value="GcvH"/>
    <property type="match status" value="1"/>
</dbReference>
<dbReference type="Proteomes" id="UP000009226">
    <property type="component" value="Chromosome"/>
</dbReference>
<evidence type="ECO:0000259" key="5">
    <source>
        <dbReference type="PROSITE" id="PS50968"/>
    </source>
</evidence>
<dbReference type="AlphaFoldDB" id="F6B386"/>
<keyword evidence="7" id="KW-1185">Reference proteome</keyword>
<dbReference type="STRING" id="868595.Desca_2282"/>
<dbReference type="GO" id="GO:0005960">
    <property type="term" value="C:glycine cleavage complex"/>
    <property type="evidence" value="ECO:0007669"/>
    <property type="project" value="InterPro"/>
</dbReference>
<dbReference type="InterPro" id="IPR017453">
    <property type="entry name" value="GCV_H_sub"/>
</dbReference>
<dbReference type="InterPro" id="IPR000089">
    <property type="entry name" value="Biotin_lipoyl"/>
</dbReference>
<dbReference type="CDD" id="cd06848">
    <property type="entry name" value="GCS_H"/>
    <property type="match status" value="1"/>
</dbReference>
<dbReference type="eggNOG" id="COG0509">
    <property type="taxonomic scope" value="Bacteria"/>
</dbReference>
<organism evidence="6 7">
    <name type="scientific">Desulfotomaculum nigrificans (strain DSM 14880 / VKM B-2319 / CO-1-SRB)</name>
    <name type="common">Desulfotomaculum carboxydivorans</name>
    <dbReference type="NCBI Taxonomy" id="868595"/>
    <lineage>
        <taxon>Bacteria</taxon>
        <taxon>Bacillati</taxon>
        <taxon>Bacillota</taxon>
        <taxon>Clostridia</taxon>
        <taxon>Eubacteriales</taxon>
        <taxon>Desulfotomaculaceae</taxon>
        <taxon>Desulfotomaculum</taxon>
    </lineage>
</organism>
<dbReference type="PROSITE" id="PS50968">
    <property type="entry name" value="BIOTINYL_LIPOYL"/>
    <property type="match status" value="1"/>
</dbReference>
<evidence type="ECO:0000256" key="1">
    <source>
        <dbReference type="ARBA" id="ARBA00009249"/>
    </source>
</evidence>
<dbReference type="KEGG" id="dca:Desca_2282"/>
<dbReference type="NCBIfam" id="TIGR00527">
    <property type="entry name" value="gcvH"/>
    <property type="match status" value="1"/>
</dbReference>
<evidence type="ECO:0000256" key="3">
    <source>
        <dbReference type="HAMAP-Rule" id="MF_00272"/>
    </source>
</evidence>
<keyword evidence="2 3" id="KW-0450">Lipoyl</keyword>
<proteinExistence type="inferred from homology"/>
<dbReference type="PANTHER" id="PTHR11715:SF3">
    <property type="entry name" value="GLYCINE CLEAVAGE SYSTEM H PROTEIN-RELATED"/>
    <property type="match status" value="1"/>
</dbReference>
<dbReference type="GO" id="GO:0005829">
    <property type="term" value="C:cytosol"/>
    <property type="evidence" value="ECO:0007669"/>
    <property type="project" value="TreeGrafter"/>
</dbReference>
<feature type="modified residue" description="N6-lipoyllysine" evidence="3 4">
    <location>
        <position position="63"/>
    </location>
</feature>
<dbReference type="RefSeq" id="WP_003541826.1">
    <property type="nucleotide sequence ID" value="NC_015565.1"/>
</dbReference>
<comment type="cofactor">
    <cofactor evidence="3">
        <name>(R)-lipoate</name>
        <dbReference type="ChEBI" id="CHEBI:83088"/>
    </cofactor>
    <text evidence="3">Binds 1 lipoyl cofactor covalently.</text>
</comment>